<reference evidence="1 2" key="1">
    <citation type="submission" date="2019-03" db="EMBL/GenBank/DDBJ databases">
        <title>Genomic Encyclopedia of Archaeal and Bacterial Type Strains, Phase II (KMG-II): from individual species to whole genera.</title>
        <authorList>
            <person name="Goeker M."/>
        </authorList>
    </citation>
    <scope>NUCLEOTIDE SEQUENCE [LARGE SCALE GENOMIC DNA]</scope>
    <source>
        <strain evidence="1 2">DSM 24782</strain>
    </source>
</reference>
<gene>
    <name evidence="1" type="ORF">CLV52_0588</name>
</gene>
<evidence type="ECO:0000313" key="2">
    <source>
        <dbReference type="Proteomes" id="UP000295344"/>
    </source>
</evidence>
<evidence type="ECO:0000313" key="1">
    <source>
        <dbReference type="EMBL" id="TDS80035.1"/>
    </source>
</evidence>
<proteinExistence type="predicted"/>
<name>A0A4R7FQH2_9MICO</name>
<sequence>MPRMVLLGLLARAEAFHRGALRAIEENNPFTAFTLLRSYSENAAMLVWLKIAPERISQLDPTNPNAHGLKIGRIIKAAESRLLGFGAIYEQLSAYAHPAGTSLLVSWRPSERESEAGALAWSTVPAFKTDADAEIACFWLVELAEANKELWIECHRLFEALPAESLGRLGGFEHTAGDPE</sequence>
<comment type="caution">
    <text evidence="1">The sequence shown here is derived from an EMBL/GenBank/DDBJ whole genome shotgun (WGS) entry which is preliminary data.</text>
</comment>
<protein>
    <submittedName>
        <fullName evidence="1">Uncharacterized protein</fullName>
    </submittedName>
</protein>
<accession>A0A4R7FQH2</accession>
<dbReference type="AlphaFoldDB" id="A0A4R7FQH2"/>
<dbReference type="EMBL" id="SOAM01000001">
    <property type="protein sequence ID" value="TDS80035.1"/>
    <property type="molecule type" value="Genomic_DNA"/>
</dbReference>
<keyword evidence="2" id="KW-1185">Reference proteome</keyword>
<organism evidence="1 2">
    <name type="scientific">Amnibacterium kyonggiense</name>
    <dbReference type="NCBI Taxonomy" id="595671"/>
    <lineage>
        <taxon>Bacteria</taxon>
        <taxon>Bacillati</taxon>
        <taxon>Actinomycetota</taxon>
        <taxon>Actinomycetes</taxon>
        <taxon>Micrococcales</taxon>
        <taxon>Microbacteriaceae</taxon>
        <taxon>Amnibacterium</taxon>
    </lineage>
</organism>
<dbReference type="Proteomes" id="UP000295344">
    <property type="component" value="Unassembled WGS sequence"/>
</dbReference>